<name>A0A086Z0G2_9BIFI</name>
<reference evidence="1 2" key="1">
    <citation type="submission" date="2014-03" db="EMBL/GenBank/DDBJ databases">
        <title>Genomics of Bifidobacteria.</title>
        <authorList>
            <person name="Ventura M."/>
            <person name="Milani C."/>
            <person name="Lugli G.A."/>
        </authorList>
    </citation>
    <scope>NUCLEOTIDE SEQUENCE [LARGE SCALE GENOMIC DNA]</scope>
    <source>
        <strain evidence="1 2">DSM 22766</strain>
    </source>
</reference>
<evidence type="ECO:0000313" key="2">
    <source>
        <dbReference type="Proteomes" id="UP000029015"/>
    </source>
</evidence>
<dbReference type="AlphaFoldDB" id="A0A086Z0G2"/>
<dbReference type="Proteomes" id="UP000029015">
    <property type="component" value="Unassembled WGS sequence"/>
</dbReference>
<gene>
    <name evidence="1" type="ORF">BACT_0714</name>
</gene>
<keyword evidence="2" id="KW-1185">Reference proteome</keyword>
<dbReference type="EMBL" id="JGYK01000001">
    <property type="protein sequence ID" value="KFI40012.1"/>
    <property type="molecule type" value="Genomic_DNA"/>
</dbReference>
<proteinExistence type="predicted"/>
<comment type="caution">
    <text evidence="1">The sequence shown here is derived from an EMBL/GenBank/DDBJ whole genome shotgun (WGS) entry which is preliminary data.</text>
</comment>
<organism evidence="1 2">
    <name type="scientific">Bifidobacterium actinocoloniiforme DSM 22766</name>
    <dbReference type="NCBI Taxonomy" id="1437605"/>
    <lineage>
        <taxon>Bacteria</taxon>
        <taxon>Bacillati</taxon>
        <taxon>Actinomycetota</taxon>
        <taxon>Actinomycetes</taxon>
        <taxon>Bifidobacteriales</taxon>
        <taxon>Bifidobacteriaceae</taxon>
        <taxon>Bifidobacterium</taxon>
    </lineage>
</organism>
<evidence type="ECO:0000313" key="1">
    <source>
        <dbReference type="EMBL" id="KFI40012.1"/>
    </source>
</evidence>
<protein>
    <submittedName>
        <fullName evidence="1">Uncharacterized protein</fullName>
    </submittedName>
</protein>
<sequence length="29" mass="2979">MASTLALTTALSVITLGVIILARGIQYGM</sequence>
<accession>A0A086Z0G2</accession>